<dbReference type="GO" id="GO:0004519">
    <property type="term" value="F:endonuclease activity"/>
    <property type="evidence" value="ECO:0007669"/>
    <property type="project" value="UniProtKB-KW"/>
</dbReference>
<dbReference type="CDD" id="cd00085">
    <property type="entry name" value="HNHc"/>
    <property type="match status" value="1"/>
</dbReference>
<dbReference type="Gene3D" id="1.10.30.50">
    <property type="match status" value="1"/>
</dbReference>
<accession>A0A494XN76</accession>
<keyword evidence="2" id="KW-0378">Hydrolase</keyword>
<comment type="caution">
    <text evidence="2">The sequence shown here is derived from an EMBL/GenBank/DDBJ whole genome shotgun (WGS) entry which is preliminary data.</text>
</comment>
<proteinExistence type="predicted"/>
<dbReference type="InterPro" id="IPR002711">
    <property type="entry name" value="HNH"/>
</dbReference>
<keyword evidence="2" id="KW-0255">Endonuclease</keyword>
<dbReference type="InterPro" id="IPR003615">
    <property type="entry name" value="HNH_nuc"/>
</dbReference>
<feature type="domain" description="HNH" evidence="1">
    <location>
        <begin position="80"/>
        <end position="129"/>
    </location>
</feature>
<keyword evidence="3" id="KW-1185">Reference proteome</keyword>
<sequence length="240" mass="26740">MKSLAKSAAESGALKKLSGLVTAGNLTGTEAWTCFSAAKTKQVFRKGTLVVEFTAKQVEAMKGLKQRLVPELMQRSRRACAYCRRPVGRYGFAWHIEHVYPKADFDDKTFDLSNLTVGCADCNRWKGSRVDKKTKTNGLSIINPVANGFRYSDSLSLVHLTTEEVCFVKYTPRDAAGTSTYKALQFEEIERSTIVDSMNPSLADLHRRINDVLLDRADNPAHAELVTLLGKLKSNIYRLT</sequence>
<gene>
    <name evidence="2" type="ORF">D7S89_00825</name>
</gene>
<name>A0A494XN76_9BURK</name>
<organism evidence="2 3">
    <name type="scientific">Trinickia fusca</name>
    <dbReference type="NCBI Taxonomy" id="2419777"/>
    <lineage>
        <taxon>Bacteria</taxon>
        <taxon>Pseudomonadati</taxon>
        <taxon>Pseudomonadota</taxon>
        <taxon>Betaproteobacteria</taxon>
        <taxon>Burkholderiales</taxon>
        <taxon>Burkholderiaceae</taxon>
        <taxon>Trinickia</taxon>
    </lineage>
</organism>
<dbReference type="GO" id="GO:0003676">
    <property type="term" value="F:nucleic acid binding"/>
    <property type="evidence" value="ECO:0007669"/>
    <property type="project" value="InterPro"/>
</dbReference>
<dbReference type="RefSeq" id="WP_121274841.1">
    <property type="nucleotide sequence ID" value="NZ_RBZV01000001.1"/>
</dbReference>
<dbReference type="OrthoDB" id="9816185at2"/>
<reference evidence="2 3" key="1">
    <citation type="submission" date="2018-10" db="EMBL/GenBank/DDBJ databases">
        <title>Paraburkholderia sp. 7MK8-2, isolated from soil.</title>
        <authorList>
            <person name="Gao Z.-H."/>
            <person name="Qiu L.-H."/>
        </authorList>
    </citation>
    <scope>NUCLEOTIDE SEQUENCE [LARGE SCALE GENOMIC DNA]</scope>
    <source>
        <strain evidence="2 3">7MK8-2</strain>
    </source>
</reference>
<dbReference type="GO" id="GO:0008270">
    <property type="term" value="F:zinc ion binding"/>
    <property type="evidence" value="ECO:0007669"/>
    <property type="project" value="InterPro"/>
</dbReference>
<evidence type="ECO:0000313" key="3">
    <source>
        <dbReference type="Proteomes" id="UP000280434"/>
    </source>
</evidence>
<dbReference type="Proteomes" id="UP000280434">
    <property type="component" value="Unassembled WGS sequence"/>
</dbReference>
<evidence type="ECO:0000259" key="1">
    <source>
        <dbReference type="Pfam" id="PF01844"/>
    </source>
</evidence>
<dbReference type="Pfam" id="PF01844">
    <property type="entry name" value="HNH"/>
    <property type="match status" value="1"/>
</dbReference>
<evidence type="ECO:0000313" key="2">
    <source>
        <dbReference type="EMBL" id="RKP52130.1"/>
    </source>
</evidence>
<keyword evidence="2" id="KW-0540">Nuclease</keyword>
<dbReference type="EMBL" id="RBZV01000001">
    <property type="protein sequence ID" value="RKP52130.1"/>
    <property type="molecule type" value="Genomic_DNA"/>
</dbReference>
<dbReference type="AlphaFoldDB" id="A0A494XN76"/>
<protein>
    <submittedName>
        <fullName evidence="2">HNH endonuclease</fullName>
    </submittedName>
</protein>